<dbReference type="GO" id="GO:0016829">
    <property type="term" value="F:lyase activity"/>
    <property type="evidence" value="ECO:0007669"/>
    <property type="project" value="UniProtKB-KW"/>
</dbReference>
<dbReference type="InterPro" id="IPR011071">
    <property type="entry name" value="Lyase_8-like_C"/>
</dbReference>
<dbReference type="RefSeq" id="WP_397083770.1">
    <property type="nucleotide sequence ID" value="NZ_JBITGY010000005.1"/>
</dbReference>
<evidence type="ECO:0000259" key="1">
    <source>
        <dbReference type="Pfam" id="PF02884"/>
    </source>
</evidence>
<feature type="domain" description="Polysaccharide lyase family 8 C-terminal" evidence="1">
    <location>
        <begin position="30"/>
        <end position="94"/>
    </location>
</feature>
<dbReference type="SUPFAM" id="SSF74650">
    <property type="entry name" value="Galactose mutarotase-like"/>
    <property type="match status" value="1"/>
</dbReference>
<dbReference type="EMBL" id="JBITGY010000005">
    <property type="protein sequence ID" value="MFI6499921.1"/>
    <property type="molecule type" value="Genomic_DNA"/>
</dbReference>
<dbReference type="Proteomes" id="UP001612741">
    <property type="component" value="Unassembled WGS sequence"/>
</dbReference>
<dbReference type="Gene3D" id="2.60.220.10">
    <property type="entry name" value="Polysaccharide lyase family 8-like, C-terminal"/>
    <property type="match status" value="1"/>
</dbReference>
<gene>
    <name evidence="2" type="ORF">ACIBG2_21215</name>
</gene>
<name>A0ABW7YVK8_9ACTN</name>
<dbReference type="Gene3D" id="2.70.98.10">
    <property type="match status" value="1"/>
</dbReference>
<comment type="caution">
    <text evidence="2">The sequence shown here is derived from an EMBL/GenBank/DDBJ whole genome shotgun (WGS) entry which is preliminary data.</text>
</comment>
<dbReference type="Pfam" id="PF02884">
    <property type="entry name" value="Lyase_8_C"/>
    <property type="match status" value="1"/>
</dbReference>
<dbReference type="InterPro" id="IPR004103">
    <property type="entry name" value="Lyase_8_C"/>
</dbReference>
<keyword evidence="2" id="KW-0456">Lyase</keyword>
<dbReference type="SUPFAM" id="SSF49863">
    <property type="entry name" value="Hyaluronate lyase-like, C-terminal domain"/>
    <property type="match status" value="1"/>
</dbReference>
<dbReference type="InterPro" id="IPR014718">
    <property type="entry name" value="GH-type_carb-bd"/>
</dbReference>
<accession>A0ABW7YVK8</accession>
<evidence type="ECO:0000313" key="2">
    <source>
        <dbReference type="EMBL" id="MFI6499921.1"/>
    </source>
</evidence>
<protein>
    <submittedName>
        <fullName evidence="2">Polysaccharide lyase beta-sandwich domain-containing protein</fullName>
    </submittedName>
</protein>
<reference evidence="2 3" key="1">
    <citation type="submission" date="2024-10" db="EMBL/GenBank/DDBJ databases">
        <title>The Natural Products Discovery Center: Release of the First 8490 Sequenced Strains for Exploring Actinobacteria Biosynthetic Diversity.</title>
        <authorList>
            <person name="Kalkreuter E."/>
            <person name="Kautsar S.A."/>
            <person name="Yang D."/>
            <person name="Bader C.D."/>
            <person name="Teijaro C.N."/>
            <person name="Fluegel L."/>
            <person name="Davis C.M."/>
            <person name="Simpson J.R."/>
            <person name="Lauterbach L."/>
            <person name="Steele A.D."/>
            <person name="Gui C."/>
            <person name="Meng S."/>
            <person name="Li G."/>
            <person name="Viehrig K."/>
            <person name="Ye F."/>
            <person name="Su P."/>
            <person name="Kiefer A.F."/>
            <person name="Nichols A."/>
            <person name="Cepeda A.J."/>
            <person name="Yan W."/>
            <person name="Fan B."/>
            <person name="Jiang Y."/>
            <person name="Adhikari A."/>
            <person name="Zheng C.-J."/>
            <person name="Schuster L."/>
            <person name="Cowan T.M."/>
            <person name="Smanski M.J."/>
            <person name="Chevrette M.G."/>
            <person name="De Carvalho L.P.S."/>
            <person name="Shen B."/>
        </authorList>
    </citation>
    <scope>NUCLEOTIDE SEQUENCE [LARGE SCALE GENOMIC DNA]</scope>
    <source>
        <strain evidence="2 3">NPDC050545</strain>
    </source>
</reference>
<dbReference type="InterPro" id="IPR011013">
    <property type="entry name" value="Gal_mutarotase_sf_dom"/>
</dbReference>
<evidence type="ECO:0000313" key="3">
    <source>
        <dbReference type="Proteomes" id="UP001612741"/>
    </source>
</evidence>
<organism evidence="2 3">
    <name type="scientific">Nonomuraea typhae</name>
    <dbReference type="NCBI Taxonomy" id="2603600"/>
    <lineage>
        <taxon>Bacteria</taxon>
        <taxon>Bacillati</taxon>
        <taxon>Actinomycetota</taxon>
        <taxon>Actinomycetes</taxon>
        <taxon>Streptosporangiales</taxon>
        <taxon>Streptosporangiaceae</taxon>
        <taxon>Nonomuraea</taxon>
    </lineage>
</organism>
<keyword evidence="3" id="KW-1185">Reference proteome</keyword>
<proteinExistence type="predicted"/>
<sequence>MLWLDHGVDPVNASYAYVLIPGSRGPQRLSVLANTSRQQAIHVPSLGLTAAAFWQPGTAGPLTASAPCAVLVREKGDGTATVTVADPRMDLDRVTVTWNHHVLVFDLPERDGASRTATIPV</sequence>